<name>A0A830HMN0_9CHLO</name>
<evidence type="ECO:0000256" key="2">
    <source>
        <dbReference type="ARBA" id="ARBA00008194"/>
    </source>
</evidence>
<keyword evidence="5" id="KW-0576">Peroxisome</keyword>
<gene>
    <name evidence="6" type="ORF">PPROV_000718300</name>
</gene>
<protein>
    <recommendedName>
        <fullName evidence="8">Peroxisomal membrane protein 11C</fullName>
    </recommendedName>
</protein>
<comment type="similarity">
    <text evidence="2">Belongs to the peroxin-11 family.</text>
</comment>
<evidence type="ECO:0000313" key="6">
    <source>
        <dbReference type="EMBL" id="GHP08444.1"/>
    </source>
</evidence>
<dbReference type="GO" id="GO:0005778">
    <property type="term" value="C:peroxisomal membrane"/>
    <property type="evidence" value="ECO:0007669"/>
    <property type="project" value="UniProtKB-SubCell"/>
</dbReference>
<evidence type="ECO:0000313" key="7">
    <source>
        <dbReference type="Proteomes" id="UP000660262"/>
    </source>
</evidence>
<comment type="subcellular location">
    <subcellularLocation>
        <location evidence="1">Peroxisome membrane</location>
        <topology evidence="1">Multi-pass membrane protein</topology>
    </subcellularLocation>
</comment>
<dbReference type="EMBL" id="BNJQ01000020">
    <property type="protein sequence ID" value="GHP08444.1"/>
    <property type="molecule type" value="Genomic_DNA"/>
</dbReference>
<keyword evidence="4" id="KW-0472">Membrane</keyword>
<dbReference type="Proteomes" id="UP000660262">
    <property type="component" value="Unassembled WGS sequence"/>
</dbReference>
<dbReference type="GO" id="GO:0044375">
    <property type="term" value="P:regulation of peroxisome size"/>
    <property type="evidence" value="ECO:0007669"/>
    <property type="project" value="UniProtKB-ARBA"/>
</dbReference>
<evidence type="ECO:0008006" key="8">
    <source>
        <dbReference type="Google" id="ProtNLM"/>
    </source>
</evidence>
<keyword evidence="7" id="KW-1185">Reference proteome</keyword>
<evidence type="ECO:0000256" key="3">
    <source>
        <dbReference type="ARBA" id="ARBA00022593"/>
    </source>
</evidence>
<dbReference type="GO" id="GO:0042802">
    <property type="term" value="F:identical protein binding"/>
    <property type="evidence" value="ECO:0007669"/>
    <property type="project" value="UniProtKB-ARBA"/>
</dbReference>
<organism evidence="6 7">
    <name type="scientific">Pycnococcus provasolii</name>
    <dbReference type="NCBI Taxonomy" id="41880"/>
    <lineage>
        <taxon>Eukaryota</taxon>
        <taxon>Viridiplantae</taxon>
        <taxon>Chlorophyta</taxon>
        <taxon>Pseudoscourfieldiophyceae</taxon>
        <taxon>Pseudoscourfieldiales</taxon>
        <taxon>Pycnococcaceae</taxon>
        <taxon>Pycnococcus</taxon>
    </lineage>
</organism>
<dbReference type="PANTHER" id="PTHR12652:SF50">
    <property type="entry name" value="PEROXIN 11"/>
    <property type="match status" value="1"/>
</dbReference>
<dbReference type="InterPro" id="IPR008733">
    <property type="entry name" value="PEX11"/>
</dbReference>
<evidence type="ECO:0000256" key="5">
    <source>
        <dbReference type="ARBA" id="ARBA00023140"/>
    </source>
</evidence>
<dbReference type="OrthoDB" id="411017at2759"/>
<accession>A0A830HMN0</accession>
<evidence type="ECO:0000256" key="1">
    <source>
        <dbReference type="ARBA" id="ARBA00004585"/>
    </source>
</evidence>
<proteinExistence type="inferred from homology"/>
<keyword evidence="3" id="KW-0962">Peroxisome biogenesis</keyword>
<evidence type="ECO:0000256" key="4">
    <source>
        <dbReference type="ARBA" id="ARBA00023136"/>
    </source>
</evidence>
<dbReference type="GO" id="GO:0016559">
    <property type="term" value="P:peroxisome fission"/>
    <property type="evidence" value="ECO:0007669"/>
    <property type="project" value="InterPro"/>
</dbReference>
<sequence>MALANPYTADRLKVLNAFMAKSDGRDKLCATVQYACQLLSAGEPGDLKKIQGSFASARKVFRIMKPIESLVPLLTDPGTSKAPQHQQMLAKLKALLMSLYFAGDHVSWAKSAGLFNDAEKAERAQKMSMYCWMGASLCTIISELEEIGNAFNASQQAAAAAAADTAAVSSSSSKPDEVARRKAREEEAAALKAVQKRLLTLTHAVTQASLAAGLSGLVPMKPRTIGALGVAASAMNVYMLMPPLPSHAKRA</sequence>
<dbReference type="Pfam" id="PF05648">
    <property type="entry name" value="PEX11"/>
    <property type="match status" value="1"/>
</dbReference>
<comment type="caution">
    <text evidence="6">The sequence shown here is derived from an EMBL/GenBank/DDBJ whole genome shotgun (WGS) entry which is preliminary data.</text>
</comment>
<dbReference type="PANTHER" id="PTHR12652">
    <property type="entry name" value="PEROXISOMAL BIOGENESIS FACTOR 11"/>
    <property type="match status" value="1"/>
</dbReference>
<dbReference type="AlphaFoldDB" id="A0A830HMN0"/>
<reference evidence="6" key="1">
    <citation type="submission" date="2020-10" db="EMBL/GenBank/DDBJ databases">
        <title>Unveiling of a novel bifunctional photoreceptor, Dualchrome1, isolated from a cosmopolitan green alga.</title>
        <authorList>
            <person name="Suzuki S."/>
            <person name="Kawachi M."/>
        </authorList>
    </citation>
    <scope>NUCLEOTIDE SEQUENCE</scope>
    <source>
        <strain evidence="6">NIES 2893</strain>
    </source>
</reference>